<dbReference type="GO" id="GO:0010961">
    <property type="term" value="P:intracellular magnesium ion homeostasis"/>
    <property type="evidence" value="ECO:0007669"/>
    <property type="project" value="TreeGrafter"/>
</dbReference>
<evidence type="ECO:0000313" key="2">
    <source>
        <dbReference type="EMBL" id="KAJ3182748.1"/>
    </source>
</evidence>
<dbReference type="Proteomes" id="UP001212152">
    <property type="component" value="Unassembled WGS sequence"/>
</dbReference>
<dbReference type="PANTHER" id="PTHR21535:SF51">
    <property type="entry name" value="MANGANESE RESISTANCE PROTEIN MNR2"/>
    <property type="match status" value="1"/>
</dbReference>
<feature type="region of interest" description="Disordered" evidence="1">
    <location>
        <begin position="24"/>
        <end position="55"/>
    </location>
</feature>
<name>A0AAD5TP80_9FUNG</name>
<accession>A0AAD5TP80</accession>
<dbReference type="PANTHER" id="PTHR21535">
    <property type="entry name" value="MAGNESIUM AND COBALT TRANSPORT PROTEIN/MITOCHONDRIAL IMPORT INNER MEMBRANE TRANSLOCASE SUBUNIT TIM8"/>
    <property type="match status" value="1"/>
</dbReference>
<dbReference type="Gene3D" id="1.20.58.340">
    <property type="entry name" value="Magnesium transport protein CorA, transmembrane region"/>
    <property type="match status" value="2"/>
</dbReference>
<evidence type="ECO:0000313" key="3">
    <source>
        <dbReference type="Proteomes" id="UP001212152"/>
    </source>
</evidence>
<dbReference type="AlphaFoldDB" id="A0AAD5TP80"/>
<keyword evidence="3" id="KW-1185">Reference proteome</keyword>
<protein>
    <submittedName>
        <fullName evidence="2">CorA metal ion transporter</fullName>
    </submittedName>
</protein>
<comment type="caution">
    <text evidence="2">The sequence shown here is derived from an EMBL/GenBank/DDBJ whole genome shotgun (WGS) entry which is preliminary data.</text>
</comment>
<evidence type="ECO:0000256" key="1">
    <source>
        <dbReference type="SAM" id="MobiDB-lite"/>
    </source>
</evidence>
<dbReference type="GO" id="GO:0015095">
    <property type="term" value="F:magnesium ion transmembrane transporter activity"/>
    <property type="evidence" value="ECO:0007669"/>
    <property type="project" value="TreeGrafter"/>
</dbReference>
<sequence length="257" mass="28700">MARGGSADSEATCQADAQDGLNFDEIATVLNSRPEPPAKATAQATWKLAPPPPPPPPPRFMFYSQETGQISADSLEALAIPVPSDPVATVLQQRILKWLRSADYEASVSYMQPVNVSILVLRECVLSFHTKPVEQRENVLQRIAHLGSYGLHITPDWLNYAIIDDITDGFQPLIKSIELEVDSKVMQLFRLLSTKADVLKTVIKRCGQRLPDDSETSLYLGDIQDHAITMVQNLIHFEKTLDRNNRRFEPHQRGCLA</sequence>
<dbReference type="EMBL" id="JADGJQ010000008">
    <property type="protein sequence ID" value="KAJ3182748.1"/>
    <property type="molecule type" value="Genomic_DNA"/>
</dbReference>
<dbReference type="InterPro" id="IPR045861">
    <property type="entry name" value="CorA_cytoplasmic_dom"/>
</dbReference>
<gene>
    <name evidence="2" type="primary">MNR2_3</name>
    <name evidence="2" type="ORF">HDU87_008087</name>
</gene>
<organism evidence="2 3">
    <name type="scientific">Geranomyces variabilis</name>
    <dbReference type="NCBI Taxonomy" id="109894"/>
    <lineage>
        <taxon>Eukaryota</taxon>
        <taxon>Fungi</taxon>
        <taxon>Fungi incertae sedis</taxon>
        <taxon>Chytridiomycota</taxon>
        <taxon>Chytridiomycota incertae sedis</taxon>
        <taxon>Chytridiomycetes</taxon>
        <taxon>Spizellomycetales</taxon>
        <taxon>Powellomycetaceae</taxon>
        <taxon>Geranomyces</taxon>
    </lineage>
</organism>
<dbReference type="GO" id="GO:0016020">
    <property type="term" value="C:membrane"/>
    <property type="evidence" value="ECO:0007669"/>
    <property type="project" value="TreeGrafter"/>
</dbReference>
<dbReference type="SUPFAM" id="SSF143865">
    <property type="entry name" value="CorA soluble domain-like"/>
    <property type="match status" value="1"/>
</dbReference>
<reference evidence="2" key="1">
    <citation type="submission" date="2020-05" db="EMBL/GenBank/DDBJ databases">
        <title>Phylogenomic resolution of chytrid fungi.</title>
        <authorList>
            <person name="Stajich J.E."/>
            <person name="Amses K."/>
            <person name="Simmons R."/>
            <person name="Seto K."/>
            <person name="Myers J."/>
            <person name="Bonds A."/>
            <person name="Quandt C.A."/>
            <person name="Barry K."/>
            <person name="Liu P."/>
            <person name="Grigoriev I."/>
            <person name="Longcore J.E."/>
            <person name="James T.Y."/>
        </authorList>
    </citation>
    <scope>NUCLEOTIDE SEQUENCE</scope>
    <source>
        <strain evidence="2">JEL0379</strain>
    </source>
</reference>
<proteinExistence type="predicted"/>